<name>A0ABV4NIT0_9GAMM</name>
<comment type="caution">
    <text evidence="4">The sequence shown here is derived from an EMBL/GenBank/DDBJ whole genome shotgun (WGS) entry which is preliminary data.</text>
</comment>
<dbReference type="SUPFAM" id="SSF55729">
    <property type="entry name" value="Acyl-CoA N-acyltransferases (Nat)"/>
    <property type="match status" value="1"/>
</dbReference>
<dbReference type="Gene3D" id="3.40.630.30">
    <property type="match status" value="1"/>
</dbReference>
<proteinExistence type="predicted"/>
<dbReference type="EC" id="2.3.1.-" evidence="4"/>
<evidence type="ECO:0000256" key="2">
    <source>
        <dbReference type="ARBA" id="ARBA00023315"/>
    </source>
</evidence>
<dbReference type="NCBIfam" id="NF007853">
    <property type="entry name" value="PRK10562.1"/>
    <property type="match status" value="1"/>
</dbReference>
<dbReference type="PANTHER" id="PTHR43800">
    <property type="entry name" value="PEPTIDYL-LYSINE N-ACETYLTRANSFERASE YJAB"/>
    <property type="match status" value="1"/>
</dbReference>
<reference evidence="4 5" key="1">
    <citation type="submission" date="2024-08" db="EMBL/GenBank/DDBJ databases">
        <authorList>
            <person name="Ishaq N."/>
        </authorList>
    </citation>
    <scope>NUCLEOTIDE SEQUENCE [LARGE SCALE GENOMIC DNA]</scope>
    <source>
        <strain evidence="4 5">JCM 30400</strain>
    </source>
</reference>
<gene>
    <name evidence="4" type="ORF">ACCI51_01700</name>
</gene>
<dbReference type="Proteomes" id="UP001569414">
    <property type="component" value="Unassembled WGS sequence"/>
</dbReference>
<organism evidence="4 5">
    <name type="scientific">Microbulbifer echini</name>
    <dbReference type="NCBI Taxonomy" id="1529067"/>
    <lineage>
        <taxon>Bacteria</taxon>
        <taxon>Pseudomonadati</taxon>
        <taxon>Pseudomonadota</taxon>
        <taxon>Gammaproteobacteria</taxon>
        <taxon>Cellvibrionales</taxon>
        <taxon>Microbulbiferaceae</taxon>
        <taxon>Microbulbifer</taxon>
    </lineage>
</organism>
<keyword evidence="2 4" id="KW-0012">Acyltransferase</keyword>
<feature type="domain" description="N-acetyltransferase" evidence="3">
    <location>
        <begin position="1"/>
        <end position="141"/>
    </location>
</feature>
<dbReference type="PROSITE" id="PS51186">
    <property type="entry name" value="GNAT"/>
    <property type="match status" value="1"/>
</dbReference>
<dbReference type="InterPro" id="IPR000182">
    <property type="entry name" value="GNAT_dom"/>
</dbReference>
<dbReference type="CDD" id="cd04301">
    <property type="entry name" value="NAT_SF"/>
    <property type="match status" value="1"/>
</dbReference>
<sequence length="141" mass="16433">MIRKYKPKDTDTVLDIWLKASAEAHNFISPEFWESQLDNMRNIYLPSSETYTYERQTEIAGFYSLYGHSLAALFVYPHLQGQGIGKQLLSHAKSKQPHLTLAVYKENVASFRFYISQGFQLIKEQVDEHTGHIEYLMEIKI</sequence>
<dbReference type="EMBL" id="JBGMEL010000001">
    <property type="protein sequence ID" value="MFA0789240.1"/>
    <property type="molecule type" value="Genomic_DNA"/>
</dbReference>
<dbReference type="Pfam" id="PF13673">
    <property type="entry name" value="Acetyltransf_10"/>
    <property type="match status" value="1"/>
</dbReference>
<dbReference type="RefSeq" id="WP_371842373.1">
    <property type="nucleotide sequence ID" value="NZ_JBGMEL010000001.1"/>
</dbReference>
<keyword evidence="5" id="KW-1185">Reference proteome</keyword>
<accession>A0ABV4NIT0</accession>
<evidence type="ECO:0000313" key="5">
    <source>
        <dbReference type="Proteomes" id="UP001569414"/>
    </source>
</evidence>
<evidence type="ECO:0000256" key="1">
    <source>
        <dbReference type="ARBA" id="ARBA00022679"/>
    </source>
</evidence>
<protein>
    <submittedName>
        <fullName evidence="4">N-acetyltransferase</fullName>
        <ecNumber evidence="4">2.3.1.-</ecNumber>
    </submittedName>
</protein>
<keyword evidence="1 4" id="KW-0808">Transferase</keyword>
<evidence type="ECO:0000259" key="3">
    <source>
        <dbReference type="PROSITE" id="PS51186"/>
    </source>
</evidence>
<dbReference type="GO" id="GO:0016746">
    <property type="term" value="F:acyltransferase activity"/>
    <property type="evidence" value="ECO:0007669"/>
    <property type="project" value="UniProtKB-KW"/>
</dbReference>
<dbReference type="InterPro" id="IPR016181">
    <property type="entry name" value="Acyl_CoA_acyltransferase"/>
</dbReference>
<evidence type="ECO:0000313" key="4">
    <source>
        <dbReference type="EMBL" id="MFA0789240.1"/>
    </source>
</evidence>
<dbReference type="PANTHER" id="PTHR43800:SF1">
    <property type="entry name" value="PEPTIDYL-LYSINE N-ACETYLTRANSFERASE YJAB"/>
    <property type="match status" value="1"/>
</dbReference>